<protein>
    <recommendedName>
        <fullName evidence="1">Pyrrolo-quinoline quinone repeat domain-containing protein</fullName>
    </recommendedName>
</protein>
<reference evidence="2" key="1">
    <citation type="submission" date="2018-05" db="EMBL/GenBank/DDBJ databases">
        <authorList>
            <person name="Lanie J.A."/>
            <person name="Ng W.-L."/>
            <person name="Kazmierczak K.M."/>
            <person name="Andrzejewski T.M."/>
            <person name="Davidsen T.M."/>
            <person name="Wayne K.J."/>
            <person name="Tettelin H."/>
            <person name="Glass J.I."/>
            <person name="Rusch D."/>
            <person name="Podicherti R."/>
            <person name="Tsui H.-C.T."/>
            <person name="Winkler M.E."/>
        </authorList>
    </citation>
    <scope>NUCLEOTIDE SEQUENCE</scope>
</reference>
<evidence type="ECO:0000259" key="1">
    <source>
        <dbReference type="Pfam" id="PF13360"/>
    </source>
</evidence>
<evidence type="ECO:0000313" key="2">
    <source>
        <dbReference type="EMBL" id="SVC23927.1"/>
    </source>
</evidence>
<proteinExistence type="predicted"/>
<sequence>WPLRTGILVRDGIAYAGAGMFPSEGVHVVAFNADDGKEKWRTTQTDLPAQGYMLLSKNRVYVPAGRNNPVVFDQASGKIVHKVSASADAFTLIKWNEKPLPNPRQSGRIIGLVEGEKQDSYATFTGNRMIVDGGRSYLQAHRELSVLDRARYLELERDLKVMAGKREKLGKQLAQLRKQKSPEVPKVQEQLIASGRALDEIQAKIKGCVIWRTPCDQPHALILVGDTLFAGGNNEIVAYSTVDGRKSWSASVKGVALGIAVAHGRLLVSTDQGAIHCFISK</sequence>
<dbReference type="EMBL" id="UINC01080721">
    <property type="protein sequence ID" value="SVC23927.1"/>
    <property type="molecule type" value="Genomic_DNA"/>
</dbReference>
<dbReference type="InterPro" id="IPR002372">
    <property type="entry name" value="PQQ_rpt_dom"/>
</dbReference>
<organism evidence="2">
    <name type="scientific">marine metagenome</name>
    <dbReference type="NCBI Taxonomy" id="408172"/>
    <lineage>
        <taxon>unclassified sequences</taxon>
        <taxon>metagenomes</taxon>
        <taxon>ecological metagenomes</taxon>
    </lineage>
</organism>
<dbReference type="AlphaFoldDB" id="A0A382KLW4"/>
<feature type="domain" description="Pyrrolo-quinoline quinone repeat" evidence="1">
    <location>
        <begin position="23"/>
        <end position="91"/>
    </location>
</feature>
<gene>
    <name evidence="2" type="ORF">METZ01_LOCUS276781</name>
</gene>
<feature type="domain" description="Pyrrolo-quinoline quinone repeat" evidence="1">
    <location>
        <begin position="207"/>
        <end position="273"/>
    </location>
</feature>
<dbReference type="InterPro" id="IPR015943">
    <property type="entry name" value="WD40/YVTN_repeat-like_dom_sf"/>
</dbReference>
<name>A0A382KLW4_9ZZZZ</name>
<dbReference type="InterPro" id="IPR011047">
    <property type="entry name" value="Quinoprotein_ADH-like_sf"/>
</dbReference>
<feature type="non-terminal residue" evidence="2">
    <location>
        <position position="1"/>
    </location>
</feature>
<accession>A0A382KLW4</accession>
<dbReference type="SUPFAM" id="SSF50998">
    <property type="entry name" value="Quinoprotein alcohol dehydrogenase-like"/>
    <property type="match status" value="1"/>
</dbReference>
<dbReference type="Pfam" id="PF13360">
    <property type="entry name" value="PQQ_2"/>
    <property type="match status" value="2"/>
</dbReference>
<dbReference type="Gene3D" id="2.130.10.10">
    <property type="entry name" value="YVTN repeat-like/Quinoprotein amine dehydrogenase"/>
    <property type="match status" value="2"/>
</dbReference>